<dbReference type="AlphaFoldDB" id="A0A0J7B2F3"/>
<dbReference type="SUPFAM" id="SSF52833">
    <property type="entry name" value="Thioredoxin-like"/>
    <property type="match status" value="1"/>
</dbReference>
<evidence type="ECO:0000256" key="1">
    <source>
        <dbReference type="SAM" id="MobiDB-lite"/>
    </source>
</evidence>
<dbReference type="Gene3D" id="3.40.30.10">
    <property type="entry name" value="Glutaredoxin"/>
    <property type="match status" value="1"/>
</dbReference>
<feature type="compositionally biased region" description="Low complexity" evidence="1">
    <location>
        <begin position="12"/>
        <end position="23"/>
    </location>
</feature>
<evidence type="ECO:0000313" key="2">
    <source>
        <dbReference type="EMBL" id="KMP03992.1"/>
    </source>
</evidence>
<organism evidence="2 3">
    <name type="scientific">Coccidioides immitis RMSCC 2394</name>
    <dbReference type="NCBI Taxonomy" id="404692"/>
    <lineage>
        <taxon>Eukaryota</taxon>
        <taxon>Fungi</taxon>
        <taxon>Dikarya</taxon>
        <taxon>Ascomycota</taxon>
        <taxon>Pezizomycotina</taxon>
        <taxon>Eurotiomycetes</taxon>
        <taxon>Eurotiomycetidae</taxon>
        <taxon>Onygenales</taxon>
        <taxon>Onygenaceae</taxon>
        <taxon>Coccidioides</taxon>
    </lineage>
</organism>
<dbReference type="CDD" id="cd02970">
    <property type="entry name" value="PRX_like2"/>
    <property type="match status" value="1"/>
</dbReference>
<dbReference type="Pfam" id="PF13911">
    <property type="entry name" value="AhpC-TSA_2"/>
    <property type="match status" value="1"/>
</dbReference>
<dbReference type="EMBL" id="DS028094">
    <property type="protein sequence ID" value="KMP03992.1"/>
    <property type="molecule type" value="Genomic_DNA"/>
</dbReference>
<feature type="compositionally biased region" description="Polar residues" evidence="1">
    <location>
        <begin position="24"/>
        <end position="44"/>
    </location>
</feature>
<dbReference type="InterPro" id="IPR032801">
    <property type="entry name" value="PXL2A/B/C"/>
</dbReference>
<gene>
    <name evidence="2" type="ORF">CIRG_03684</name>
</gene>
<name>A0A0J7B2F3_COCIT</name>
<dbReference type="Proteomes" id="UP000054565">
    <property type="component" value="Unassembled WGS sequence"/>
</dbReference>
<dbReference type="InterPro" id="IPR036249">
    <property type="entry name" value="Thioredoxin-like_sf"/>
</dbReference>
<dbReference type="OrthoDB" id="40334at2759"/>
<sequence length="249" mass="27256">MDTPLPSRPSNGQHSAQGGQASGRRTNSINEQTTGKNVQSSDVMPSQDELAQAFKIPILDTDGKERLFADLFDNSNASEKRQVMVVFVRHFFCGSCQDYVATLSSSIPSPASLPPGVNLVVIGCGASSLISMYANTTSCSFPIYTDPTGRLYSIFGMTRTLTLGPMPDYLRHSTFSLVIKGIRQGLGRTFNGDALKSGNMAQVGGEFFFEIGPEKENEKQDITVTWCHRMKTTRDHIEVPALKRVMGFE</sequence>
<accession>A0A0J7B2F3</accession>
<reference evidence="3" key="1">
    <citation type="journal article" date="2010" name="Genome Res.">
        <title>Population genomic sequencing of Coccidioides fungi reveals recent hybridization and transposon control.</title>
        <authorList>
            <person name="Neafsey D.E."/>
            <person name="Barker B.M."/>
            <person name="Sharpton T.J."/>
            <person name="Stajich J.E."/>
            <person name="Park D.J."/>
            <person name="Whiston E."/>
            <person name="Hung C.-Y."/>
            <person name="McMahan C."/>
            <person name="White J."/>
            <person name="Sykes S."/>
            <person name="Heiman D."/>
            <person name="Young S."/>
            <person name="Zeng Q."/>
            <person name="Abouelleil A."/>
            <person name="Aftuck L."/>
            <person name="Bessette D."/>
            <person name="Brown A."/>
            <person name="FitzGerald M."/>
            <person name="Lui A."/>
            <person name="Macdonald J.P."/>
            <person name="Priest M."/>
            <person name="Orbach M.J."/>
            <person name="Galgiani J.N."/>
            <person name="Kirkland T.N."/>
            <person name="Cole G.T."/>
            <person name="Birren B.W."/>
            <person name="Henn M.R."/>
            <person name="Taylor J.W."/>
            <person name="Rounsley S.D."/>
        </authorList>
    </citation>
    <scope>NUCLEOTIDE SEQUENCE [LARGE SCALE GENOMIC DNA]</scope>
    <source>
        <strain evidence="3">RMSCC 2394</strain>
    </source>
</reference>
<dbReference type="STRING" id="404692.A0A0J7B2F3"/>
<protein>
    <submittedName>
        <fullName evidence="2">Uncharacterized protein</fullName>
    </submittedName>
</protein>
<dbReference type="PANTHER" id="PTHR28630:SF3">
    <property type="entry name" value="PEROXIREDOXIN-LIKE 2C"/>
    <property type="match status" value="1"/>
</dbReference>
<feature type="region of interest" description="Disordered" evidence="1">
    <location>
        <begin position="1"/>
        <end position="44"/>
    </location>
</feature>
<evidence type="ECO:0000313" key="3">
    <source>
        <dbReference type="Proteomes" id="UP000054565"/>
    </source>
</evidence>
<proteinExistence type="predicted"/>
<dbReference type="PANTHER" id="PTHR28630">
    <property type="match status" value="1"/>
</dbReference>